<feature type="domain" description="YncI copper-binding" evidence="3">
    <location>
        <begin position="25"/>
        <end position="146"/>
    </location>
</feature>
<feature type="chain" id="PRO_5035223089" description="YncI copper-binding domain-containing protein" evidence="2">
    <location>
        <begin position="25"/>
        <end position="193"/>
    </location>
</feature>
<name>A0A8J3EP39_9BACL</name>
<dbReference type="InterPro" id="IPR012533">
    <property type="entry name" value="YcnI-copper_dom"/>
</dbReference>
<comment type="caution">
    <text evidence="4">The sequence shown here is derived from an EMBL/GenBank/DDBJ whole genome shotgun (WGS) entry which is preliminary data.</text>
</comment>
<sequence>MKKLFTLIPILLFSVFLISGVASAHVKVQPYEVAPDSFEKFTVRVPTEKDIPTTKVRVVISNSVDVSSFQPKTGWTYETKTNADGKITEVTWTADGKGLLPAQFDEFNVMAHVNKDAKTITWKAYQTYSDGSVVKWIGPEDSEYPASVTKVVASASTDDTNQETSANQWPLYLSIIALVIGVFALLFTLFRRK</sequence>
<evidence type="ECO:0000313" key="4">
    <source>
        <dbReference type="EMBL" id="GGH86109.1"/>
    </source>
</evidence>
<dbReference type="Gene3D" id="2.60.40.2230">
    <property type="entry name" value="Uncharacterised protein YcnI-like PF07987, DUF1775"/>
    <property type="match status" value="1"/>
</dbReference>
<keyword evidence="1" id="KW-0472">Membrane</keyword>
<dbReference type="CDD" id="cd08545">
    <property type="entry name" value="YcnI_like"/>
    <property type="match status" value="1"/>
</dbReference>
<organism evidence="4 5">
    <name type="scientific">Pullulanibacillus pueri</name>
    <dbReference type="NCBI Taxonomy" id="1437324"/>
    <lineage>
        <taxon>Bacteria</taxon>
        <taxon>Bacillati</taxon>
        <taxon>Bacillota</taxon>
        <taxon>Bacilli</taxon>
        <taxon>Bacillales</taxon>
        <taxon>Sporolactobacillaceae</taxon>
        <taxon>Pullulanibacillus</taxon>
    </lineage>
</organism>
<dbReference type="InterPro" id="IPR038507">
    <property type="entry name" value="YcnI-like_sf"/>
</dbReference>
<evidence type="ECO:0000259" key="3">
    <source>
        <dbReference type="Pfam" id="PF07987"/>
    </source>
</evidence>
<evidence type="ECO:0000313" key="5">
    <source>
        <dbReference type="Proteomes" id="UP000656813"/>
    </source>
</evidence>
<feature type="signal peptide" evidence="2">
    <location>
        <begin position="1"/>
        <end position="24"/>
    </location>
</feature>
<gene>
    <name evidence="4" type="ORF">GCM10007096_33050</name>
</gene>
<dbReference type="RefSeq" id="WP_188498495.1">
    <property type="nucleotide sequence ID" value="NZ_BMFV01000030.1"/>
</dbReference>
<keyword evidence="5" id="KW-1185">Reference proteome</keyword>
<keyword evidence="2" id="KW-0732">Signal</keyword>
<keyword evidence="1" id="KW-1133">Transmembrane helix</keyword>
<dbReference type="EMBL" id="BMFV01000030">
    <property type="protein sequence ID" value="GGH86109.1"/>
    <property type="molecule type" value="Genomic_DNA"/>
</dbReference>
<reference evidence="4" key="1">
    <citation type="journal article" date="2014" name="Int. J. Syst. Evol. Microbiol.">
        <title>Complete genome sequence of Corynebacterium casei LMG S-19264T (=DSM 44701T), isolated from a smear-ripened cheese.</title>
        <authorList>
            <consortium name="US DOE Joint Genome Institute (JGI-PGF)"/>
            <person name="Walter F."/>
            <person name="Albersmeier A."/>
            <person name="Kalinowski J."/>
            <person name="Ruckert C."/>
        </authorList>
    </citation>
    <scope>NUCLEOTIDE SEQUENCE</scope>
    <source>
        <strain evidence="4">CGMCC 1.12777</strain>
    </source>
</reference>
<reference evidence="4" key="2">
    <citation type="submission" date="2020-09" db="EMBL/GenBank/DDBJ databases">
        <authorList>
            <person name="Sun Q."/>
            <person name="Zhou Y."/>
        </authorList>
    </citation>
    <scope>NUCLEOTIDE SEQUENCE</scope>
    <source>
        <strain evidence="4">CGMCC 1.12777</strain>
    </source>
</reference>
<proteinExistence type="predicted"/>
<feature type="transmembrane region" description="Helical" evidence="1">
    <location>
        <begin position="169"/>
        <end position="190"/>
    </location>
</feature>
<dbReference type="AlphaFoldDB" id="A0A8J3EP39"/>
<dbReference type="Pfam" id="PF07987">
    <property type="entry name" value="DUF1775"/>
    <property type="match status" value="1"/>
</dbReference>
<dbReference type="Proteomes" id="UP000656813">
    <property type="component" value="Unassembled WGS sequence"/>
</dbReference>
<accession>A0A8J3EP39</accession>
<evidence type="ECO:0000256" key="2">
    <source>
        <dbReference type="SAM" id="SignalP"/>
    </source>
</evidence>
<protein>
    <recommendedName>
        <fullName evidence="3">YncI copper-binding domain-containing protein</fullName>
    </recommendedName>
</protein>
<evidence type="ECO:0000256" key="1">
    <source>
        <dbReference type="SAM" id="Phobius"/>
    </source>
</evidence>
<keyword evidence="1" id="KW-0812">Transmembrane</keyword>